<evidence type="ECO:0000259" key="1">
    <source>
        <dbReference type="PROSITE" id="PS50206"/>
    </source>
</evidence>
<dbReference type="AlphaFoldDB" id="A0A9Q0MT03"/>
<reference evidence="2" key="1">
    <citation type="submission" date="2022-07" db="EMBL/GenBank/DDBJ databases">
        <authorList>
            <person name="Trinca V."/>
            <person name="Uliana J.V.C."/>
            <person name="Torres T.T."/>
            <person name="Ward R.J."/>
            <person name="Monesi N."/>
        </authorList>
    </citation>
    <scope>NUCLEOTIDE SEQUENCE</scope>
    <source>
        <strain evidence="2">HSMRA1968</strain>
        <tissue evidence="2">Whole embryos</tissue>
    </source>
</reference>
<dbReference type="Proteomes" id="UP001151699">
    <property type="component" value="Chromosome X"/>
</dbReference>
<dbReference type="CDD" id="cd01519">
    <property type="entry name" value="RHOD_HSP67B2"/>
    <property type="match status" value="1"/>
</dbReference>
<protein>
    <submittedName>
        <fullName evidence="2">Rhodanese domain-containing protein</fullName>
    </submittedName>
</protein>
<name>A0A9Q0MT03_9DIPT</name>
<accession>A0A9Q0MT03</accession>
<dbReference type="SMART" id="SM00450">
    <property type="entry name" value="RHOD"/>
    <property type="match status" value="1"/>
</dbReference>
<dbReference type="PANTHER" id="PTHR44086">
    <property type="entry name" value="THIOSULFATE SULFURTRANSFERASE RDL2, MITOCHONDRIAL-RELATED"/>
    <property type="match status" value="1"/>
</dbReference>
<proteinExistence type="predicted"/>
<keyword evidence="3" id="KW-1185">Reference proteome</keyword>
<dbReference type="InterPro" id="IPR001763">
    <property type="entry name" value="Rhodanese-like_dom"/>
</dbReference>
<comment type="caution">
    <text evidence="2">The sequence shown here is derived from an EMBL/GenBank/DDBJ whole genome shotgun (WGS) entry which is preliminary data.</text>
</comment>
<dbReference type="EMBL" id="WJQU01000003">
    <property type="protein sequence ID" value="KAJ6637431.1"/>
    <property type="molecule type" value="Genomic_DNA"/>
</dbReference>
<dbReference type="Gene3D" id="3.40.250.10">
    <property type="entry name" value="Rhodanese-like domain"/>
    <property type="match status" value="1"/>
</dbReference>
<evidence type="ECO:0000313" key="2">
    <source>
        <dbReference type="EMBL" id="KAJ6637431.1"/>
    </source>
</evidence>
<dbReference type="SUPFAM" id="SSF52821">
    <property type="entry name" value="Rhodanese/Cell cycle control phosphatase"/>
    <property type="match status" value="1"/>
</dbReference>
<dbReference type="OrthoDB" id="566238at2759"/>
<dbReference type="PANTHER" id="PTHR44086:SF10">
    <property type="entry name" value="THIOSULFATE SULFURTRANSFERASE_RHODANESE-LIKE DOMAIN-CONTAINING PROTEIN 3"/>
    <property type="match status" value="1"/>
</dbReference>
<dbReference type="Pfam" id="PF00581">
    <property type="entry name" value="Rhodanese"/>
    <property type="match status" value="1"/>
</dbReference>
<gene>
    <name evidence="2" type="ORF">Bhyg_10161</name>
</gene>
<organism evidence="2 3">
    <name type="scientific">Pseudolycoriella hygida</name>
    <dbReference type="NCBI Taxonomy" id="35572"/>
    <lineage>
        <taxon>Eukaryota</taxon>
        <taxon>Metazoa</taxon>
        <taxon>Ecdysozoa</taxon>
        <taxon>Arthropoda</taxon>
        <taxon>Hexapoda</taxon>
        <taxon>Insecta</taxon>
        <taxon>Pterygota</taxon>
        <taxon>Neoptera</taxon>
        <taxon>Endopterygota</taxon>
        <taxon>Diptera</taxon>
        <taxon>Nematocera</taxon>
        <taxon>Sciaroidea</taxon>
        <taxon>Sciaridae</taxon>
        <taxon>Pseudolycoriella</taxon>
    </lineage>
</organism>
<feature type="domain" description="Rhodanese" evidence="1">
    <location>
        <begin position="15"/>
        <end position="113"/>
    </location>
</feature>
<dbReference type="PROSITE" id="PS50206">
    <property type="entry name" value="RHODANESE_3"/>
    <property type="match status" value="1"/>
</dbReference>
<sequence length="114" mass="12744">MSVIATYEEVKDLPNHPEKYLIDVREPSELVETGQIPTSINIPIGSLEESLKLPADEFKSKFGRDKPSYENEVIFHCKMGGRAAKASLLAESLGFVNSKNFKGSWTEWAEKEGL</sequence>
<dbReference type="InterPro" id="IPR036873">
    <property type="entry name" value="Rhodanese-like_dom_sf"/>
</dbReference>
<evidence type="ECO:0000313" key="3">
    <source>
        <dbReference type="Proteomes" id="UP001151699"/>
    </source>
</evidence>